<dbReference type="AlphaFoldDB" id="A0AAE0REA9"/>
<dbReference type="PRINTS" id="PR01909">
    <property type="entry name" value="ADSPHPHTASEA"/>
</dbReference>
<dbReference type="PANTHER" id="PTHR45682">
    <property type="entry name" value="AGAP008228-PA"/>
    <property type="match status" value="1"/>
</dbReference>
<dbReference type="PANTHER" id="PTHR45682:SF12">
    <property type="entry name" value="DUAL SPECIFICITY PROTEIN PHOSPHATASE"/>
    <property type="match status" value="1"/>
</dbReference>
<dbReference type="InterPro" id="IPR029021">
    <property type="entry name" value="Prot-tyrosine_phosphatase-like"/>
</dbReference>
<dbReference type="Gene3D" id="3.90.190.10">
    <property type="entry name" value="Protein tyrosine phosphatase superfamily"/>
    <property type="match status" value="2"/>
</dbReference>
<dbReference type="GO" id="GO:0033549">
    <property type="term" value="F:MAP kinase phosphatase activity"/>
    <property type="evidence" value="ECO:0007669"/>
    <property type="project" value="TreeGrafter"/>
</dbReference>
<sequence>MVDSHKSTQENTISSQCDSPTVEQLEEILHGGQLSCNHADEVWPSLFLGDMYMSHDRYELWRIGITHVLNAAHGKMCCKVYSSGSKHSWRAIAQNKSALRKMGITHILNMAHAKQGSIGDESYYGTEFVYHGIPAEDSGKFDISVHFRSATDFIHKALKKKNGKVLVHCIMGQRAALHYKPDVSGLSFTIDTRQLKILSSLKELCAYETPSVAELQDFLLADRHPTGHVNQVWPNVYIGNEYVPGSRPTIHKANSWSNRLLSTQLNTYASLHPNQSRHYYSHESLDEQERGH</sequence>
<evidence type="ECO:0000313" key="3">
    <source>
        <dbReference type="EMBL" id="KAK3553364.1"/>
    </source>
</evidence>
<dbReference type="GO" id="GO:0008138">
    <property type="term" value="F:protein tyrosine/serine/threonine phosphatase activity"/>
    <property type="evidence" value="ECO:0007669"/>
    <property type="project" value="InterPro"/>
</dbReference>
<feature type="active site" description="Phosphocysteine intermediate" evidence="1">
    <location>
        <position position="169"/>
    </location>
</feature>
<comment type="caution">
    <text evidence="3">The sequence shown here is derived from an EMBL/GenBank/DDBJ whole genome shotgun (WGS) entry which is preliminary data.</text>
</comment>
<evidence type="ECO:0000313" key="4">
    <source>
        <dbReference type="Proteomes" id="UP001274896"/>
    </source>
</evidence>
<evidence type="ECO:0000259" key="2">
    <source>
        <dbReference type="Pfam" id="PF00782"/>
    </source>
</evidence>
<keyword evidence="4" id="KW-1185">Reference proteome</keyword>
<dbReference type="Pfam" id="PF00782">
    <property type="entry name" value="DSPc"/>
    <property type="match status" value="1"/>
</dbReference>
<dbReference type="PRINTS" id="PR01908">
    <property type="entry name" value="ADSPHPHTASE"/>
</dbReference>
<accession>A0AAE0REA9</accession>
<dbReference type="EMBL" id="JAUCMX010000002">
    <property type="protein sequence ID" value="KAK3553364.1"/>
    <property type="molecule type" value="Genomic_DNA"/>
</dbReference>
<dbReference type="InterPro" id="IPR000340">
    <property type="entry name" value="Dual-sp_phosphatase_cat-dom"/>
</dbReference>
<organism evidence="3 4">
    <name type="scientific">Hemibagrus guttatus</name>
    <dbReference type="NCBI Taxonomy" id="175788"/>
    <lineage>
        <taxon>Eukaryota</taxon>
        <taxon>Metazoa</taxon>
        <taxon>Chordata</taxon>
        <taxon>Craniata</taxon>
        <taxon>Vertebrata</taxon>
        <taxon>Euteleostomi</taxon>
        <taxon>Actinopterygii</taxon>
        <taxon>Neopterygii</taxon>
        <taxon>Teleostei</taxon>
        <taxon>Ostariophysi</taxon>
        <taxon>Siluriformes</taxon>
        <taxon>Bagridae</taxon>
        <taxon>Hemibagrus</taxon>
    </lineage>
</organism>
<dbReference type="GO" id="GO:0043409">
    <property type="term" value="P:negative regulation of MAPK cascade"/>
    <property type="evidence" value="ECO:0007669"/>
    <property type="project" value="TreeGrafter"/>
</dbReference>
<gene>
    <name evidence="3" type="ORF">QTP70_003477</name>
</gene>
<dbReference type="GO" id="GO:0005737">
    <property type="term" value="C:cytoplasm"/>
    <property type="evidence" value="ECO:0007669"/>
    <property type="project" value="TreeGrafter"/>
</dbReference>
<dbReference type="SUPFAM" id="SSF52799">
    <property type="entry name" value="(Phosphotyrosine protein) phosphatases II"/>
    <property type="match status" value="2"/>
</dbReference>
<reference evidence="3" key="1">
    <citation type="submission" date="2023-06" db="EMBL/GenBank/DDBJ databases">
        <title>Male Hemibagrus guttatus genome.</title>
        <authorList>
            <person name="Bian C."/>
        </authorList>
    </citation>
    <scope>NUCLEOTIDE SEQUENCE</scope>
    <source>
        <strain evidence="3">Male_cb2023</strain>
        <tissue evidence="3">Muscle</tissue>
    </source>
</reference>
<dbReference type="InterPro" id="IPR020405">
    <property type="entry name" value="Atypical_DUSP_subfamA"/>
</dbReference>
<evidence type="ECO:0000256" key="1">
    <source>
        <dbReference type="PIRSR" id="PIRSR620405-1"/>
    </source>
</evidence>
<feature type="domain" description="Dual specificity phosphatase catalytic" evidence="2">
    <location>
        <begin position="96"/>
        <end position="173"/>
    </location>
</feature>
<dbReference type="Proteomes" id="UP001274896">
    <property type="component" value="Unassembled WGS sequence"/>
</dbReference>
<protein>
    <recommendedName>
        <fullName evidence="2">Dual specificity phosphatase catalytic domain-containing protein</fullName>
    </recommendedName>
</protein>
<name>A0AAE0REA9_9TELE</name>
<proteinExistence type="predicted"/>